<dbReference type="GeneID" id="17306793"/>
<reference evidence="2" key="3">
    <citation type="submission" date="2016-03" db="UniProtKB">
        <authorList>
            <consortium name="EnsemblProtists"/>
        </authorList>
    </citation>
    <scope>IDENTIFICATION</scope>
</reference>
<gene>
    <name evidence="1" type="ORF">GUITHDRAFT_151271</name>
</gene>
<reference evidence="1 3" key="1">
    <citation type="journal article" date="2012" name="Nature">
        <title>Algal genomes reveal evolutionary mosaicism and the fate of nucleomorphs.</title>
        <authorList>
            <consortium name="DOE Joint Genome Institute"/>
            <person name="Curtis B.A."/>
            <person name="Tanifuji G."/>
            <person name="Burki F."/>
            <person name="Gruber A."/>
            <person name="Irimia M."/>
            <person name="Maruyama S."/>
            <person name="Arias M.C."/>
            <person name="Ball S.G."/>
            <person name="Gile G.H."/>
            <person name="Hirakawa Y."/>
            <person name="Hopkins J.F."/>
            <person name="Kuo A."/>
            <person name="Rensing S.A."/>
            <person name="Schmutz J."/>
            <person name="Symeonidi A."/>
            <person name="Elias M."/>
            <person name="Eveleigh R.J."/>
            <person name="Herman E.K."/>
            <person name="Klute M.J."/>
            <person name="Nakayama T."/>
            <person name="Obornik M."/>
            <person name="Reyes-Prieto A."/>
            <person name="Armbrust E.V."/>
            <person name="Aves S.J."/>
            <person name="Beiko R.G."/>
            <person name="Coutinho P."/>
            <person name="Dacks J.B."/>
            <person name="Durnford D.G."/>
            <person name="Fast N.M."/>
            <person name="Green B.R."/>
            <person name="Grisdale C.J."/>
            <person name="Hempel F."/>
            <person name="Henrissat B."/>
            <person name="Hoppner M.P."/>
            <person name="Ishida K."/>
            <person name="Kim E."/>
            <person name="Koreny L."/>
            <person name="Kroth P.G."/>
            <person name="Liu Y."/>
            <person name="Malik S.B."/>
            <person name="Maier U.G."/>
            <person name="McRose D."/>
            <person name="Mock T."/>
            <person name="Neilson J.A."/>
            <person name="Onodera N.T."/>
            <person name="Poole A.M."/>
            <person name="Pritham E.J."/>
            <person name="Richards T.A."/>
            <person name="Rocap G."/>
            <person name="Roy S.W."/>
            <person name="Sarai C."/>
            <person name="Schaack S."/>
            <person name="Shirato S."/>
            <person name="Slamovits C.H."/>
            <person name="Spencer D.F."/>
            <person name="Suzuki S."/>
            <person name="Worden A.Z."/>
            <person name="Zauner S."/>
            <person name="Barry K."/>
            <person name="Bell C."/>
            <person name="Bharti A.K."/>
            <person name="Crow J.A."/>
            <person name="Grimwood J."/>
            <person name="Kramer R."/>
            <person name="Lindquist E."/>
            <person name="Lucas S."/>
            <person name="Salamov A."/>
            <person name="McFadden G.I."/>
            <person name="Lane C.E."/>
            <person name="Keeling P.J."/>
            <person name="Gray M.W."/>
            <person name="Grigoriev I.V."/>
            <person name="Archibald J.M."/>
        </authorList>
    </citation>
    <scope>NUCLEOTIDE SEQUENCE</scope>
    <source>
        <strain evidence="1 3">CCMP2712</strain>
    </source>
</reference>
<dbReference type="RefSeq" id="XP_005837269.1">
    <property type="nucleotide sequence ID" value="XM_005837212.1"/>
</dbReference>
<reference evidence="3" key="2">
    <citation type="submission" date="2012-11" db="EMBL/GenBank/DDBJ databases">
        <authorList>
            <person name="Kuo A."/>
            <person name="Curtis B.A."/>
            <person name="Tanifuji G."/>
            <person name="Burki F."/>
            <person name="Gruber A."/>
            <person name="Irimia M."/>
            <person name="Maruyama S."/>
            <person name="Arias M.C."/>
            <person name="Ball S.G."/>
            <person name="Gile G.H."/>
            <person name="Hirakawa Y."/>
            <person name="Hopkins J.F."/>
            <person name="Rensing S.A."/>
            <person name="Schmutz J."/>
            <person name="Symeonidi A."/>
            <person name="Elias M."/>
            <person name="Eveleigh R.J."/>
            <person name="Herman E.K."/>
            <person name="Klute M.J."/>
            <person name="Nakayama T."/>
            <person name="Obornik M."/>
            <person name="Reyes-Prieto A."/>
            <person name="Armbrust E.V."/>
            <person name="Aves S.J."/>
            <person name="Beiko R.G."/>
            <person name="Coutinho P."/>
            <person name="Dacks J.B."/>
            <person name="Durnford D.G."/>
            <person name="Fast N.M."/>
            <person name="Green B.R."/>
            <person name="Grisdale C."/>
            <person name="Hempe F."/>
            <person name="Henrissat B."/>
            <person name="Hoppner M.P."/>
            <person name="Ishida K.-I."/>
            <person name="Kim E."/>
            <person name="Koreny L."/>
            <person name="Kroth P.G."/>
            <person name="Liu Y."/>
            <person name="Malik S.-B."/>
            <person name="Maier U.G."/>
            <person name="McRose D."/>
            <person name="Mock T."/>
            <person name="Neilson J.A."/>
            <person name="Onodera N.T."/>
            <person name="Poole A.M."/>
            <person name="Pritham E.J."/>
            <person name="Richards T.A."/>
            <person name="Rocap G."/>
            <person name="Roy S.W."/>
            <person name="Sarai C."/>
            <person name="Schaack S."/>
            <person name="Shirato S."/>
            <person name="Slamovits C.H."/>
            <person name="Spencer D.F."/>
            <person name="Suzuki S."/>
            <person name="Worden A.Z."/>
            <person name="Zauner S."/>
            <person name="Barry K."/>
            <person name="Bell C."/>
            <person name="Bharti A.K."/>
            <person name="Crow J.A."/>
            <person name="Grimwood J."/>
            <person name="Kramer R."/>
            <person name="Lindquist E."/>
            <person name="Lucas S."/>
            <person name="Salamov A."/>
            <person name="McFadden G.I."/>
            <person name="Lane C.E."/>
            <person name="Keeling P.J."/>
            <person name="Gray M.W."/>
            <person name="Grigoriev I.V."/>
            <person name="Archibald J.M."/>
        </authorList>
    </citation>
    <scope>NUCLEOTIDE SEQUENCE</scope>
    <source>
        <strain evidence="3">CCMP2712</strain>
    </source>
</reference>
<evidence type="ECO:0000313" key="3">
    <source>
        <dbReference type="Proteomes" id="UP000011087"/>
    </source>
</evidence>
<dbReference type="KEGG" id="gtt:GUITHDRAFT_151271"/>
<accession>L1JPW5</accession>
<dbReference type="EMBL" id="JH992979">
    <property type="protein sequence ID" value="EKX50289.1"/>
    <property type="molecule type" value="Genomic_DNA"/>
</dbReference>
<organism evidence="1">
    <name type="scientific">Guillardia theta (strain CCMP2712)</name>
    <name type="common">Cryptophyte</name>
    <dbReference type="NCBI Taxonomy" id="905079"/>
    <lineage>
        <taxon>Eukaryota</taxon>
        <taxon>Cryptophyceae</taxon>
        <taxon>Pyrenomonadales</taxon>
        <taxon>Geminigeraceae</taxon>
        <taxon>Guillardia</taxon>
    </lineage>
</organism>
<dbReference type="EnsemblProtists" id="EKX50289">
    <property type="protein sequence ID" value="EKX50289"/>
    <property type="gene ID" value="GUITHDRAFT_151271"/>
</dbReference>
<proteinExistence type="predicted"/>
<evidence type="ECO:0000313" key="2">
    <source>
        <dbReference type="EnsemblProtists" id="EKX50289"/>
    </source>
</evidence>
<dbReference type="Proteomes" id="UP000011087">
    <property type="component" value="Unassembled WGS sequence"/>
</dbReference>
<dbReference type="HOGENOM" id="CLU_2890524_0_0_1"/>
<keyword evidence="3" id="KW-1185">Reference proteome</keyword>
<name>L1JPW5_GUITC</name>
<protein>
    <submittedName>
        <fullName evidence="1 2">Uncharacterized protein</fullName>
    </submittedName>
</protein>
<dbReference type="PaxDb" id="55529-EKX50289"/>
<evidence type="ECO:0000313" key="1">
    <source>
        <dbReference type="EMBL" id="EKX50289.1"/>
    </source>
</evidence>
<dbReference type="AlphaFoldDB" id="L1JPW5"/>
<sequence>MMRGDEIFNVTLQRICPPVLNYSNYQAASHVMPGESGIRTNNYSYSVYEQYSNGSIGNTRVTY</sequence>